<dbReference type="InterPro" id="IPR032710">
    <property type="entry name" value="NTF2-like_dom_sf"/>
</dbReference>
<name>A0A2M9CNT1_9MICO</name>
<dbReference type="Proteomes" id="UP000228758">
    <property type="component" value="Unassembled WGS sequence"/>
</dbReference>
<dbReference type="OrthoDB" id="582586at2"/>
<dbReference type="SUPFAM" id="SSF54427">
    <property type="entry name" value="NTF2-like"/>
    <property type="match status" value="1"/>
</dbReference>
<comment type="caution">
    <text evidence="2">The sequence shown here is derived from an EMBL/GenBank/DDBJ whole genome shotgun (WGS) entry which is preliminary data.</text>
</comment>
<dbReference type="EMBL" id="PGFF01000001">
    <property type="protein sequence ID" value="PJJ73528.1"/>
    <property type="molecule type" value="Genomic_DNA"/>
</dbReference>
<evidence type="ECO:0000313" key="3">
    <source>
        <dbReference type="Proteomes" id="UP000228758"/>
    </source>
</evidence>
<evidence type="ECO:0000313" key="2">
    <source>
        <dbReference type="EMBL" id="PJJ73528.1"/>
    </source>
</evidence>
<organism evidence="2 3">
    <name type="scientific">Diaminobutyricimonas aerilata</name>
    <dbReference type="NCBI Taxonomy" id="1162967"/>
    <lineage>
        <taxon>Bacteria</taxon>
        <taxon>Bacillati</taxon>
        <taxon>Actinomycetota</taxon>
        <taxon>Actinomycetes</taxon>
        <taxon>Micrococcales</taxon>
        <taxon>Microbacteriaceae</taxon>
        <taxon>Diaminobutyricimonas</taxon>
    </lineage>
</organism>
<dbReference type="AlphaFoldDB" id="A0A2M9CNT1"/>
<keyword evidence="3" id="KW-1185">Reference proteome</keyword>
<feature type="domain" description="DUF4440" evidence="1">
    <location>
        <begin position="19"/>
        <end position="113"/>
    </location>
</feature>
<sequence>MTVITDDLPARLLHEEQMGWKAIAAGRGGAHYASAMTPDAVMVVPGAVIDRDGIAAALDGSTWDEWELHEPRIVRVGDKGAVLVYRAVARRGDTRVELMMSTTYLWRDGRWKVALHQQTPV</sequence>
<dbReference type="Pfam" id="PF14534">
    <property type="entry name" value="DUF4440"/>
    <property type="match status" value="1"/>
</dbReference>
<dbReference type="Gene3D" id="3.10.450.50">
    <property type="match status" value="1"/>
</dbReference>
<reference evidence="2 3" key="1">
    <citation type="submission" date="2017-11" db="EMBL/GenBank/DDBJ databases">
        <title>Genomic Encyclopedia of Archaeal and Bacterial Type Strains, Phase II (KMG-II): From Individual Species to Whole Genera.</title>
        <authorList>
            <person name="Goeker M."/>
        </authorList>
    </citation>
    <scope>NUCLEOTIDE SEQUENCE [LARGE SCALE GENOMIC DNA]</scope>
    <source>
        <strain evidence="2 3">DSM 27393</strain>
    </source>
</reference>
<dbReference type="RefSeq" id="WP_100365601.1">
    <property type="nucleotide sequence ID" value="NZ_PGFF01000001.1"/>
</dbReference>
<proteinExistence type="predicted"/>
<dbReference type="InterPro" id="IPR027843">
    <property type="entry name" value="DUF4440"/>
</dbReference>
<evidence type="ECO:0000259" key="1">
    <source>
        <dbReference type="Pfam" id="PF14534"/>
    </source>
</evidence>
<protein>
    <submittedName>
        <fullName evidence="2">Uncharacterized protein DUF4440</fullName>
    </submittedName>
</protein>
<gene>
    <name evidence="2" type="ORF">CLV46_3121</name>
</gene>
<accession>A0A2M9CNT1</accession>